<dbReference type="InterPro" id="IPR041685">
    <property type="entry name" value="AAA_GajA/Old/RecF-like"/>
</dbReference>
<dbReference type="InterPro" id="IPR027417">
    <property type="entry name" value="P-loop_NTPase"/>
</dbReference>
<evidence type="ECO:0000259" key="1">
    <source>
        <dbReference type="Pfam" id="PF13175"/>
    </source>
</evidence>
<dbReference type="Proteomes" id="UP000195442">
    <property type="component" value="Unassembled WGS sequence"/>
</dbReference>
<dbReference type="PANTHER" id="PTHR43581:SF2">
    <property type="entry name" value="EXCINUCLEASE ATPASE SUBUNIT"/>
    <property type="match status" value="1"/>
</dbReference>
<dbReference type="PANTHER" id="PTHR43581">
    <property type="entry name" value="ATP/GTP PHOSPHATASE"/>
    <property type="match status" value="1"/>
</dbReference>
<protein>
    <submittedName>
        <fullName evidence="2">ATPase</fullName>
    </submittedName>
</protein>
<proteinExistence type="predicted"/>
<feature type="domain" description="Endonuclease GajA/Old nuclease/RecF-like AAA" evidence="1">
    <location>
        <begin position="2"/>
        <end position="409"/>
    </location>
</feature>
<dbReference type="SUPFAM" id="SSF52540">
    <property type="entry name" value="P-loop containing nucleoside triphosphate hydrolases"/>
    <property type="match status" value="1"/>
</dbReference>
<dbReference type="Gene3D" id="3.40.50.300">
    <property type="entry name" value="P-loop containing nucleotide triphosphate hydrolases"/>
    <property type="match status" value="1"/>
</dbReference>
<dbReference type="RefSeq" id="WP_087146289.1">
    <property type="nucleotide sequence ID" value="NZ_FUKJ01000101.1"/>
</dbReference>
<sequence length="429" mass="50258">MLTNIKIEKLFDIFDYDIEFKNEGITILTGPNGYGKTTVLKILDALASKNGFFFIRLLFKKITLRFSNGEQFTLEKKKDDEVTAIFADKSKPLIWNSKSMRKALKSLDFFRQIDENTWIDRRTDDFYKTDALLQKVILEYPELAGELGTNEYPKQLPSIYFIREQRLLRPVLDTRIRPRQRNLFELQFDKEAGTFSNTIEEYAKELRENIKETLAKSSQINQELDSSFPRRLFDQTQDISEEEFKLRFDKVKQIQKSLNEFGLSDVKEDSHPTYKITNAKALCVYIEDTEKKLAVFSELLGKLKTFTEILNERRFTFKRMDISNDDGFKFSTDQGKPLQLSDLSSGEQQEVVMLYELLFKVKTGTMVLIDEPELSLHVVWQKQFLDDLFQIIKLKKINIVIATHSPQIINNHWDLTIDLEELRDAAISR</sequence>
<dbReference type="OrthoDB" id="9815944at2"/>
<name>A0A1R4H3S8_9GAMM</name>
<dbReference type="EMBL" id="FUKJ01000101">
    <property type="protein sequence ID" value="SJM90879.1"/>
    <property type="molecule type" value="Genomic_DNA"/>
</dbReference>
<dbReference type="Pfam" id="PF13175">
    <property type="entry name" value="AAA_15"/>
    <property type="match status" value="1"/>
</dbReference>
<dbReference type="InterPro" id="IPR051396">
    <property type="entry name" value="Bact_Antivir_Def_Nuclease"/>
</dbReference>
<reference evidence="3" key="1">
    <citation type="submission" date="2017-02" db="EMBL/GenBank/DDBJ databases">
        <authorList>
            <person name="Daims H."/>
        </authorList>
    </citation>
    <scope>NUCLEOTIDE SEQUENCE [LARGE SCALE GENOMIC DNA]</scope>
</reference>
<dbReference type="GO" id="GO:0016887">
    <property type="term" value="F:ATP hydrolysis activity"/>
    <property type="evidence" value="ECO:0007669"/>
    <property type="project" value="InterPro"/>
</dbReference>
<accession>A0A1R4H3S8</accession>
<dbReference type="GO" id="GO:0005524">
    <property type="term" value="F:ATP binding"/>
    <property type="evidence" value="ECO:0007669"/>
    <property type="project" value="InterPro"/>
</dbReference>
<gene>
    <name evidence="2" type="ORF">CRENPOLYSF2_190018</name>
</gene>
<keyword evidence="3" id="KW-1185">Reference proteome</keyword>
<dbReference type="AlphaFoldDB" id="A0A1R4H3S8"/>
<organism evidence="2 3">
    <name type="scientific">Crenothrix polyspora</name>
    <dbReference type="NCBI Taxonomy" id="360316"/>
    <lineage>
        <taxon>Bacteria</taxon>
        <taxon>Pseudomonadati</taxon>
        <taxon>Pseudomonadota</taxon>
        <taxon>Gammaproteobacteria</taxon>
        <taxon>Methylococcales</taxon>
        <taxon>Crenotrichaceae</taxon>
        <taxon>Crenothrix</taxon>
    </lineage>
</organism>
<evidence type="ECO:0000313" key="2">
    <source>
        <dbReference type="EMBL" id="SJM90879.1"/>
    </source>
</evidence>
<evidence type="ECO:0000313" key="3">
    <source>
        <dbReference type="Proteomes" id="UP000195442"/>
    </source>
</evidence>